<dbReference type="Gene3D" id="2.30.110.50">
    <property type="match status" value="1"/>
</dbReference>
<keyword evidence="2" id="KW-1185">Reference proteome</keyword>
<comment type="caution">
    <text evidence="1">The sequence shown here is derived from an EMBL/GenBank/DDBJ whole genome shotgun (WGS) entry which is preliminary data.</text>
</comment>
<accession>A0A3N6UVP2</accession>
<evidence type="ECO:0000313" key="2">
    <source>
        <dbReference type="Proteomes" id="UP000279457"/>
    </source>
</evidence>
<reference evidence="1 2" key="1">
    <citation type="submission" date="2018-10" db="EMBL/GenBank/DDBJ databases">
        <title>Draft genome sequence for the type isolate of Erwinia psidii, agent causal of bacterial blight in guava (Psidium guajava) and wilt and die-back of Eucalyptus spp.</title>
        <authorList>
            <person name="Hermenegildo P.S."/>
            <person name="Santos S.A."/>
            <person name="Guimaraes L.M.S."/>
            <person name="Vidigal P.M.P."/>
            <person name="Pereira I.C."/>
            <person name="Badel J.L."/>
            <person name="Alfenas-Zerbini P."/>
            <person name="Ferreira M.A.S.V."/>
            <person name="Alfenas A.C."/>
        </authorList>
    </citation>
    <scope>NUCLEOTIDE SEQUENCE [LARGE SCALE GENOMIC DNA]</scope>
    <source>
        <strain evidence="1 2">IBSBF 435</strain>
    </source>
</reference>
<organism evidence="1 2">
    <name type="scientific">Erwinia psidii</name>
    <dbReference type="NCBI Taxonomy" id="69224"/>
    <lineage>
        <taxon>Bacteria</taxon>
        <taxon>Pseudomonadati</taxon>
        <taxon>Pseudomonadota</taxon>
        <taxon>Gammaproteobacteria</taxon>
        <taxon>Enterobacterales</taxon>
        <taxon>Erwiniaceae</taxon>
        <taxon>Erwinia</taxon>
    </lineage>
</organism>
<dbReference type="SUPFAM" id="SSF69279">
    <property type="entry name" value="Phage tail proteins"/>
    <property type="match status" value="1"/>
</dbReference>
<dbReference type="EMBL" id="RHHM01000016">
    <property type="protein sequence ID" value="RQM36925.1"/>
    <property type="molecule type" value="Genomic_DNA"/>
</dbReference>
<dbReference type="RefSeq" id="WP_233592646.1">
    <property type="nucleotide sequence ID" value="NZ_RHHM01000016.1"/>
</dbReference>
<evidence type="ECO:0000313" key="1">
    <source>
        <dbReference type="EMBL" id="RQM36925.1"/>
    </source>
</evidence>
<name>A0A3N6UVP2_9GAMM</name>
<proteinExistence type="predicted"/>
<dbReference type="AlphaFoldDB" id="A0A3N6UVP2"/>
<feature type="non-terminal residue" evidence="1">
    <location>
        <position position="109"/>
    </location>
</feature>
<dbReference type="Pfam" id="PF05954">
    <property type="entry name" value="Phage_GPD"/>
    <property type="match status" value="1"/>
</dbReference>
<dbReference type="Proteomes" id="UP000279457">
    <property type="component" value="Unassembled WGS sequence"/>
</dbReference>
<gene>
    <name evidence="1" type="ORF">EB241_18380</name>
</gene>
<sequence>MFSRITVHLPVDGLLFWKLNGSEKLSDAFELTVQLLGSDARIDRKALLGQPISVAIPTQGLLGGTRWLNGKITRVGVHSQELNGTRYAVYSLVMEPDVWPMKRDRNLRI</sequence>
<protein>
    <submittedName>
        <fullName evidence="1">Type VI secretion system tip protein VgrG</fullName>
    </submittedName>
</protein>